<feature type="domain" description="Sin1 N-terminal" evidence="24">
    <location>
        <begin position="18"/>
        <end position="128"/>
    </location>
</feature>
<feature type="domain" description="SIN1-type PH" evidence="26">
    <location>
        <begin position="346"/>
        <end position="451"/>
    </location>
</feature>
<keyword evidence="13" id="KW-0967">Endosome</keyword>
<evidence type="ECO:0000256" key="18">
    <source>
        <dbReference type="ARBA" id="ARBA00023136"/>
    </source>
</evidence>
<dbReference type="GO" id="GO:0005634">
    <property type="term" value="C:nucleus"/>
    <property type="evidence" value="ECO:0007669"/>
    <property type="project" value="UniProtKB-SubCell"/>
</dbReference>
<evidence type="ECO:0000256" key="19">
    <source>
        <dbReference type="ARBA" id="ARBA00023228"/>
    </source>
</evidence>
<dbReference type="GO" id="GO:0048471">
    <property type="term" value="C:perinuclear region of cytoplasm"/>
    <property type="evidence" value="ECO:0007669"/>
    <property type="project" value="UniProtKB-SubCell"/>
</dbReference>
<evidence type="ECO:0000313" key="28">
    <source>
        <dbReference type="RefSeq" id="XP_004641624.1"/>
    </source>
</evidence>
<evidence type="ECO:0000256" key="6">
    <source>
        <dbReference type="ARBA" id="ARBA00004450"/>
    </source>
</evidence>
<evidence type="ECO:0000256" key="23">
    <source>
        <dbReference type="ARBA" id="ARBA00049998"/>
    </source>
</evidence>
<dbReference type="Pfam" id="PF16979">
    <property type="entry name" value="SIN1_PH"/>
    <property type="match status" value="1"/>
</dbReference>
<evidence type="ECO:0000256" key="8">
    <source>
        <dbReference type="ARBA" id="ARBA00004633"/>
    </source>
</evidence>
<protein>
    <recommendedName>
        <fullName evidence="10">Target of rapamycin complex 2 subunit MAPKAP1</fullName>
    </recommendedName>
    <alternativeName>
        <fullName evidence="22">Stress-activated map kinase-interacting protein 1</fullName>
    </alternativeName>
</protein>
<keyword evidence="17" id="KW-0496">Mitochondrion</keyword>
<dbReference type="GO" id="GO:0031932">
    <property type="term" value="C:TORC2 complex"/>
    <property type="evidence" value="ECO:0007669"/>
    <property type="project" value="InterPro"/>
</dbReference>
<evidence type="ECO:0000259" key="26">
    <source>
        <dbReference type="Pfam" id="PF16979"/>
    </source>
</evidence>
<evidence type="ECO:0000256" key="9">
    <source>
        <dbReference type="ARBA" id="ARBA00009407"/>
    </source>
</evidence>
<dbReference type="GO" id="GO:0000139">
    <property type="term" value="C:Golgi membrane"/>
    <property type="evidence" value="ECO:0007669"/>
    <property type="project" value="UniProtKB-SubCell"/>
</dbReference>
<dbReference type="OrthoDB" id="241990at2759"/>
<evidence type="ECO:0000256" key="7">
    <source>
        <dbReference type="ARBA" id="ARBA00004556"/>
    </source>
</evidence>
<keyword evidence="19" id="KW-0458">Lysosome</keyword>
<dbReference type="FunFam" id="2.30.29.30:FF:000585">
    <property type="entry name" value="target of rapamycin complex 2 subunit MAPKAP1 isoform X3"/>
    <property type="match status" value="1"/>
</dbReference>
<comment type="subunit">
    <text evidence="23">Component of the mechanistic target of rapamycin complex 2 (mTORC2), consisting in two heterotretramers composed of MTOR, MLST8, RICTOR and MAPKAP1/SIN1. The mTORC2 core complex associates with PRR5/PROTOR1 and/or PRR5L/PROTOR2. Contrary to mTORC1, mTORC2 does not bind to and is not sensitive to FKBP12-rapamycin. Interacts with MAP3K2. Interacts with ATF2. Interacts with MAPK8. Interacts with GTP-bound HRAS and KRAS; inhibiting their activity. Interacts with IFNAR2.</text>
</comment>
<name>A0A6P3FP07_OCTDE</name>
<dbReference type="CDD" id="cd13331">
    <property type="entry name" value="PH_Avo1"/>
    <property type="match status" value="1"/>
</dbReference>
<evidence type="ECO:0000313" key="27">
    <source>
        <dbReference type="Proteomes" id="UP000515203"/>
    </source>
</evidence>
<evidence type="ECO:0000256" key="4">
    <source>
        <dbReference type="ARBA" id="ARBA00004395"/>
    </source>
</evidence>
<dbReference type="OMA" id="NAKFWPQ"/>
<evidence type="ECO:0000256" key="1">
    <source>
        <dbReference type="ARBA" id="ARBA00004123"/>
    </source>
</evidence>
<dbReference type="GO" id="GO:0031901">
    <property type="term" value="C:early endosome membrane"/>
    <property type="evidence" value="ECO:0007669"/>
    <property type="project" value="UniProtKB-SubCell"/>
</dbReference>
<dbReference type="Gene3D" id="2.30.29.30">
    <property type="entry name" value="Pleckstrin-homology domain (PH domain)/Phosphotyrosine-binding domain (PTB)"/>
    <property type="match status" value="1"/>
</dbReference>
<keyword evidence="16" id="KW-0333">Golgi apparatus</keyword>
<dbReference type="PANTHER" id="PTHR13335:SF1">
    <property type="entry name" value="TARGET OF RAPAMYCIN COMPLEX 2 SUBUNIT MAPKAP1"/>
    <property type="match status" value="1"/>
</dbReference>
<dbReference type="Pfam" id="PF16978">
    <property type="entry name" value="CRIM"/>
    <property type="match status" value="1"/>
</dbReference>
<keyword evidence="27" id="KW-1185">Reference proteome</keyword>
<keyword evidence="18" id="KW-0472">Membrane</keyword>
<evidence type="ECO:0000256" key="14">
    <source>
        <dbReference type="ARBA" id="ARBA00022787"/>
    </source>
</evidence>
<accession>A0A6P3FP07</accession>
<evidence type="ECO:0000256" key="11">
    <source>
        <dbReference type="ARBA" id="ARBA00022475"/>
    </source>
</evidence>
<dbReference type="GO" id="GO:0140767">
    <property type="term" value="F:enzyme-substrate adaptor activity"/>
    <property type="evidence" value="ECO:0007669"/>
    <property type="project" value="UniProtKB-ARBA"/>
</dbReference>
<evidence type="ECO:0000256" key="21">
    <source>
        <dbReference type="ARBA" id="ARBA00023765"/>
    </source>
</evidence>
<evidence type="ECO:0000256" key="17">
    <source>
        <dbReference type="ARBA" id="ARBA00023128"/>
    </source>
</evidence>
<keyword evidence="12" id="KW-0963">Cytoplasm</keyword>
<dbReference type="CTD" id="79109"/>
<dbReference type="GO" id="GO:0005741">
    <property type="term" value="C:mitochondrial outer membrane"/>
    <property type="evidence" value="ECO:0007669"/>
    <property type="project" value="UniProtKB-SubCell"/>
</dbReference>
<evidence type="ECO:0000256" key="3">
    <source>
        <dbReference type="ARBA" id="ARBA00004220"/>
    </source>
</evidence>
<evidence type="ECO:0000256" key="12">
    <source>
        <dbReference type="ARBA" id="ARBA00022490"/>
    </source>
</evidence>
<evidence type="ECO:0000256" key="20">
    <source>
        <dbReference type="ARBA" id="ARBA00023242"/>
    </source>
</evidence>
<evidence type="ECO:0000259" key="25">
    <source>
        <dbReference type="Pfam" id="PF16978"/>
    </source>
</evidence>
<comment type="subcellular location">
    <subcellularLocation>
        <location evidence="2">Cell membrane</location>
        <topology evidence="2">Peripheral membrane protein</topology>
    </subcellularLocation>
    <subcellularLocation>
        <location evidence="7">Cytoplasm</location>
        <location evidence="7">Perinuclear region</location>
    </subcellularLocation>
    <subcellularLocation>
        <location evidence="3">Early endosome membrane</location>
        <topology evidence="3">Peripheral membrane protein</topology>
    </subcellularLocation>
    <subcellularLocation>
        <location evidence="5">Endoplasmic reticulum membrane</location>
        <topology evidence="5">Peripheral membrane protein</topology>
    </subcellularLocation>
    <subcellularLocation>
        <location evidence="4">Golgi apparatus membrane</location>
        <topology evidence="4">Peripheral membrane protein</topology>
    </subcellularLocation>
    <subcellularLocation>
        <location evidence="8">Late endosome membrane</location>
        <topology evidence="8">Peripheral membrane protein</topology>
    </subcellularLocation>
    <subcellularLocation>
        <location evidence="21">Lysosome membrane</location>
        <topology evidence="21">Peripheral membrane protein</topology>
    </subcellularLocation>
    <subcellularLocation>
        <location evidence="6">Mitochondrion outer membrane</location>
        <topology evidence="6">Peripheral membrane protein</topology>
    </subcellularLocation>
    <subcellularLocation>
        <location evidence="1">Nucleus</location>
    </subcellularLocation>
</comment>
<evidence type="ECO:0000256" key="2">
    <source>
        <dbReference type="ARBA" id="ARBA00004202"/>
    </source>
</evidence>
<keyword evidence="14" id="KW-1000">Mitochondrion outer membrane</keyword>
<dbReference type="AlphaFoldDB" id="A0A6P3FP07"/>
<dbReference type="InterPro" id="IPR031567">
    <property type="entry name" value="CRIM_dom"/>
</dbReference>
<evidence type="ECO:0000256" key="15">
    <source>
        <dbReference type="ARBA" id="ARBA00022824"/>
    </source>
</evidence>
<dbReference type="GO" id="GO:0005789">
    <property type="term" value="C:endoplasmic reticulum membrane"/>
    <property type="evidence" value="ECO:0007669"/>
    <property type="project" value="UniProtKB-SubCell"/>
</dbReference>
<dbReference type="RefSeq" id="XP_004641624.1">
    <property type="nucleotide sequence ID" value="XM_004641567.2"/>
</dbReference>
<dbReference type="Pfam" id="PF05422">
    <property type="entry name" value="SIN1"/>
    <property type="match status" value="1"/>
</dbReference>
<evidence type="ECO:0000256" key="22">
    <source>
        <dbReference type="ARBA" id="ARBA00031431"/>
    </source>
</evidence>
<dbReference type="InterPro" id="IPR008828">
    <property type="entry name" value="Sin1/Avo1"/>
</dbReference>
<feature type="domain" description="CRIM" evidence="25">
    <location>
        <begin position="139"/>
        <end position="267"/>
    </location>
</feature>
<sequence length="486" mass="54929">MAFLDNPTIILAHIRQSHVTSDDTGMCEMVLIDHDVDLEKIHPPSMPGDSGSEIQGSNGETQGYVYAQSVDITSSWDFGIRRRSNTAQRLERLRKERQNQIKCKNIQWKERNSKQSAQELKSLFEKKSLKEKPPSSGKQSILSVRLEQCPLQLNNPFNEYSKFDGKGHVGTTATKKIDVYLPLHSSQDRLLPMTVVTMASARVQDLIGLICWQYTSEGREPKLNDNVSAYCLHIAEDDGEVDTDFPPLDSNEPIHKFGFSTLALVEKYSSPGLTSKESLFVRINAAHGFSLIQVDNTKVTMKEILLKAVKRRKGSQKIAGSRADGVFEEDSQIDIATVQDMLSSHHYKSFKVSMIHRLRFTTDVQLGISGDKVEIDPVTNQKASTKFWIKQKPISIDSDLLCACDLAEEKSPSHAIFKLTYLSNHDYKHLYFESDAATVNEIVLKVNYILESRASTARADYFAQKQRKLNRRTSFSFQKDKKSGQQ</sequence>
<reference evidence="28" key="1">
    <citation type="submission" date="2025-08" db="UniProtKB">
        <authorList>
            <consortium name="RefSeq"/>
        </authorList>
    </citation>
    <scope>IDENTIFICATION</scope>
</reference>
<dbReference type="Proteomes" id="UP000515203">
    <property type="component" value="Unplaced"/>
</dbReference>
<dbReference type="InterPro" id="IPR032679">
    <property type="entry name" value="Sin1_N"/>
</dbReference>
<evidence type="ECO:0000259" key="24">
    <source>
        <dbReference type="Pfam" id="PF05422"/>
    </source>
</evidence>
<organism evidence="27 28">
    <name type="scientific">Octodon degus</name>
    <name type="common">Degu</name>
    <name type="synonym">Sciurus degus</name>
    <dbReference type="NCBI Taxonomy" id="10160"/>
    <lineage>
        <taxon>Eukaryota</taxon>
        <taxon>Metazoa</taxon>
        <taxon>Chordata</taxon>
        <taxon>Craniata</taxon>
        <taxon>Vertebrata</taxon>
        <taxon>Euteleostomi</taxon>
        <taxon>Mammalia</taxon>
        <taxon>Eutheria</taxon>
        <taxon>Euarchontoglires</taxon>
        <taxon>Glires</taxon>
        <taxon>Rodentia</taxon>
        <taxon>Hystricomorpha</taxon>
        <taxon>Octodontidae</taxon>
        <taxon>Octodon</taxon>
    </lineage>
</organism>
<evidence type="ECO:0000256" key="13">
    <source>
        <dbReference type="ARBA" id="ARBA00022753"/>
    </source>
</evidence>
<dbReference type="GO" id="GO:0005546">
    <property type="term" value="F:phosphatidylinositol-4,5-bisphosphate binding"/>
    <property type="evidence" value="ECO:0007669"/>
    <property type="project" value="TreeGrafter"/>
</dbReference>
<dbReference type="GO" id="GO:0005886">
    <property type="term" value="C:plasma membrane"/>
    <property type="evidence" value="ECO:0007669"/>
    <property type="project" value="UniProtKB-SubCell"/>
</dbReference>
<comment type="similarity">
    <text evidence="9">Belongs to the SIN1 family.</text>
</comment>
<dbReference type="GO" id="GO:0031902">
    <property type="term" value="C:late endosome membrane"/>
    <property type="evidence" value="ECO:0007669"/>
    <property type="project" value="UniProtKB-SubCell"/>
</dbReference>
<dbReference type="GO" id="GO:0005765">
    <property type="term" value="C:lysosomal membrane"/>
    <property type="evidence" value="ECO:0007669"/>
    <property type="project" value="UniProtKB-SubCell"/>
</dbReference>
<keyword evidence="15" id="KW-0256">Endoplasmic reticulum</keyword>
<dbReference type="InterPro" id="IPR031313">
    <property type="entry name" value="Sin1_PH_dom"/>
</dbReference>
<gene>
    <name evidence="28" type="primary">Mapkap1</name>
</gene>
<dbReference type="PANTHER" id="PTHR13335">
    <property type="entry name" value="TARGET OF RAPAMYCIN COMPLEX 2 SUBUNIT MAPKAP1"/>
    <property type="match status" value="1"/>
</dbReference>
<keyword evidence="20" id="KW-0539">Nucleus</keyword>
<evidence type="ECO:0000256" key="10">
    <source>
        <dbReference type="ARBA" id="ARBA00014183"/>
    </source>
</evidence>
<dbReference type="InterPro" id="IPR011993">
    <property type="entry name" value="PH-like_dom_sf"/>
</dbReference>
<dbReference type="GeneID" id="101563983"/>
<keyword evidence="11" id="KW-1003">Cell membrane</keyword>
<evidence type="ECO:0000256" key="16">
    <source>
        <dbReference type="ARBA" id="ARBA00023034"/>
    </source>
</evidence>
<dbReference type="GO" id="GO:0038203">
    <property type="term" value="P:TORC2 signaling"/>
    <property type="evidence" value="ECO:0007669"/>
    <property type="project" value="UniProtKB-ARBA"/>
</dbReference>
<proteinExistence type="inferred from homology"/>
<evidence type="ECO:0000256" key="5">
    <source>
        <dbReference type="ARBA" id="ARBA00004406"/>
    </source>
</evidence>